<evidence type="ECO:0000313" key="5">
    <source>
        <dbReference type="Proteomes" id="UP000294802"/>
    </source>
</evidence>
<dbReference type="InterPro" id="IPR016163">
    <property type="entry name" value="Ald_DH_C"/>
</dbReference>
<dbReference type="FunFam" id="3.40.605.10:FF:000005">
    <property type="entry name" value="Succinate-semialdehyde dehydrogenase I"/>
    <property type="match status" value="1"/>
</dbReference>
<dbReference type="SUPFAM" id="SSF53720">
    <property type="entry name" value="ALDH-like"/>
    <property type="match status" value="1"/>
</dbReference>
<dbReference type="GO" id="GO:0004777">
    <property type="term" value="F:succinate-semialdehyde dehydrogenase (NAD+) activity"/>
    <property type="evidence" value="ECO:0007669"/>
    <property type="project" value="TreeGrafter"/>
</dbReference>
<reference evidence="4 5" key="1">
    <citation type="submission" date="2019-01" db="EMBL/GenBank/DDBJ databases">
        <title>Draft genome sequences of the type strains of six Macrococcus species.</title>
        <authorList>
            <person name="Mazhar S."/>
            <person name="Altermann E."/>
            <person name="Hill C."/>
            <person name="Mcauliffe O."/>
        </authorList>
    </citation>
    <scope>NUCLEOTIDE SEQUENCE [LARGE SCALE GENOMIC DNA]</scope>
    <source>
        <strain evidence="4 5">CCM4815</strain>
    </source>
</reference>
<comment type="similarity">
    <text evidence="1">Belongs to the aldehyde dehydrogenase family.</text>
</comment>
<dbReference type="InterPro" id="IPR050740">
    <property type="entry name" value="Aldehyde_DH_Superfamily"/>
</dbReference>
<dbReference type="PROSITE" id="PS00070">
    <property type="entry name" value="ALDEHYDE_DEHYDR_CYS"/>
    <property type="match status" value="1"/>
</dbReference>
<dbReference type="RefSeq" id="WP_133443012.1">
    <property type="nucleotide sequence ID" value="NZ_SCWB01000002.1"/>
</dbReference>
<gene>
    <name evidence="4" type="ORF">ERX29_02000</name>
</gene>
<dbReference type="Proteomes" id="UP000294802">
    <property type="component" value="Unassembled WGS sequence"/>
</dbReference>
<keyword evidence="2" id="KW-0560">Oxidoreductase</keyword>
<dbReference type="FunFam" id="3.40.309.10:FF:000004">
    <property type="entry name" value="Succinate-semialdehyde dehydrogenase I"/>
    <property type="match status" value="1"/>
</dbReference>
<feature type="domain" description="Aldehyde dehydrogenase" evidence="3">
    <location>
        <begin position="18"/>
        <end position="479"/>
    </location>
</feature>
<evidence type="ECO:0000313" key="4">
    <source>
        <dbReference type="EMBL" id="TDM12797.1"/>
    </source>
</evidence>
<proteinExistence type="inferred from homology"/>
<evidence type="ECO:0000256" key="2">
    <source>
        <dbReference type="ARBA" id="ARBA00023002"/>
    </source>
</evidence>
<dbReference type="PANTHER" id="PTHR43353:SF5">
    <property type="entry name" value="SUCCINATE-SEMIALDEHYDE DEHYDROGENASE, MITOCHONDRIAL"/>
    <property type="match status" value="1"/>
</dbReference>
<dbReference type="InterPro" id="IPR015590">
    <property type="entry name" value="Aldehyde_DH_dom"/>
</dbReference>
<sequence length="485" mass="52961">MSEVINKVHTQLFIDGQWMDGDNQETKEVINPATGEVIAHTAQAGETETTRAIEAASIAFKEWSSLELKDRVSILRKAADLIEENADYIAEVMTTEQGKPLAEARLEVIDGAETFRWNAEEARRLYGDTIPAPNAHHYEIMYQPIGVVAAITPWNFPSGMVTRKIAPALAAGNTVVLKPSGDTPLTAIAIFEQLEQAGFPAGAVNLVMGSSEVIGKTMTDSDTVRKLTFTGSTPIGKELYKQSAATLKKLSLELGGHAPFIIHSDADVKASIEGLIGAKFRNNGQVCIAPNRVFVHEEIKEEFMAQLKTAVLNLKVGNGLEKDTKVGPLIREDAIDKIKKQLDDAMDKGAKVITGGGRLTDGDYAKGFFFQPTVIDHVDQSMNIFYEETFGPVVPIISFNDLDQVIEMANDTEFGLASYAYASSAKAIYQLSTQLEYGMVGINEVKISNPETPFGGVKHSGFGRENSHLGLKEYVVEKFINTHYI</sequence>
<dbReference type="PANTHER" id="PTHR43353">
    <property type="entry name" value="SUCCINATE-SEMIALDEHYDE DEHYDROGENASE, MITOCHONDRIAL"/>
    <property type="match status" value="1"/>
</dbReference>
<dbReference type="InterPro" id="IPR016162">
    <property type="entry name" value="Ald_DH_N"/>
</dbReference>
<dbReference type="GO" id="GO:0009450">
    <property type="term" value="P:gamma-aminobutyric acid catabolic process"/>
    <property type="evidence" value="ECO:0007669"/>
    <property type="project" value="TreeGrafter"/>
</dbReference>
<dbReference type="EMBL" id="SCWB01000002">
    <property type="protein sequence ID" value="TDM12797.1"/>
    <property type="molecule type" value="Genomic_DNA"/>
</dbReference>
<evidence type="ECO:0000259" key="3">
    <source>
        <dbReference type="Pfam" id="PF00171"/>
    </source>
</evidence>
<name>A0A4R6BWI4_9STAP</name>
<dbReference type="CDD" id="cd07103">
    <property type="entry name" value="ALDH_F5_SSADH_GabD"/>
    <property type="match status" value="1"/>
</dbReference>
<accession>A0A4R6BWI4</accession>
<keyword evidence="5" id="KW-1185">Reference proteome</keyword>
<dbReference type="Gene3D" id="3.40.309.10">
    <property type="entry name" value="Aldehyde Dehydrogenase, Chain A, domain 2"/>
    <property type="match status" value="1"/>
</dbReference>
<dbReference type="InterPro" id="IPR016161">
    <property type="entry name" value="Ald_DH/histidinol_DH"/>
</dbReference>
<dbReference type="Pfam" id="PF00171">
    <property type="entry name" value="Aldedh"/>
    <property type="match status" value="1"/>
</dbReference>
<dbReference type="InterPro" id="IPR016160">
    <property type="entry name" value="Ald_DH_CS_CYS"/>
</dbReference>
<dbReference type="OrthoDB" id="9762913at2"/>
<evidence type="ECO:0000256" key="1">
    <source>
        <dbReference type="ARBA" id="ARBA00009986"/>
    </source>
</evidence>
<dbReference type="AlphaFoldDB" id="A0A4R6BWI4"/>
<comment type="caution">
    <text evidence="4">The sequence shown here is derived from an EMBL/GenBank/DDBJ whole genome shotgun (WGS) entry which is preliminary data.</text>
</comment>
<dbReference type="Gene3D" id="3.40.605.10">
    <property type="entry name" value="Aldehyde Dehydrogenase, Chain A, domain 1"/>
    <property type="match status" value="1"/>
</dbReference>
<organism evidence="4 5">
    <name type="scientific">Macrococcus lamae</name>
    <dbReference type="NCBI Taxonomy" id="198484"/>
    <lineage>
        <taxon>Bacteria</taxon>
        <taxon>Bacillati</taxon>
        <taxon>Bacillota</taxon>
        <taxon>Bacilli</taxon>
        <taxon>Bacillales</taxon>
        <taxon>Staphylococcaceae</taxon>
        <taxon>Macrococcus</taxon>
    </lineage>
</organism>
<protein>
    <submittedName>
        <fullName evidence="4">NAD-dependent succinate-semialdehyde dehydrogenase</fullName>
    </submittedName>
</protein>